<dbReference type="EMBL" id="JAVRQU010000010">
    <property type="protein sequence ID" value="KAK5698137.1"/>
    <property type="molecule type" value="Genomic_DNA"/>
</dbReference>
<gene>
    <name evidence="2" type="ORF">LTR97_007097</name>
</gene>
<protein>
    <recommendedName>
        <fullName evidence="1">F-box domain-containing protein</fullName>
    </recommendedName>
</protein>
<organism evidence="2 3">
    <name type="scientific">Elasticomyces elasticus</name>
    <dbReference type="NCBI Taxonomy" id="574655"/>
    <lineage>
        <taxon>Eukaryota</taxon>
        <taxon>Fungi</taxon>
        <taxon>Dikarya</taxon>
        <taxon>Ascomycota</taxon>
        <taxon>Pezizomycotina</taxon>
        <taxon>Dothideomycetes</taxon>
        <taxon>Dothideomycetidae</taxon>
        <taxon>Mycosphaerellales</taxon>
        <taxon>Teratosphaeriaceae</taxon>
        <taxon>Elasticomyces</taxon>
    </lineage>
</organism>
<accession>A0AAN7VQA1</accession>
<comment type="caution">
    <text evidence="2">The sequence shown here is derived from an EMBL/GenBank/DDBJ whole genome shotgun (WGS) entry which is preliminary data.</text>
</comment>
<dbReference type="AlphaFoldDB" id="A0AAN7VQA1"/>
<reference evidence="2" key="1">
    <citation type="submission" date="2023-08" db="EMBL/GenBank/DDBJ databases">
        <title>Black Yeasts Isolated from many extreme environments.</title>
        <authorList>
            <person name="Coleine C."/>
            <person name="Stajich J.E."/>
            <person name="Selbmann L."/>
        </authorList>
    </citation>
    <scope>NUCLEOTIDE SEQUENCE</scope>
    <source>
        <strain evidence="2">CCFEE 5810</strain>
    </source>
</reference>
<name>A0AAN7VQA1_9PEZI</name>
<feature type="domain" description="F-box" evidence="1">
    <location>
        <begin position="1"/>
        <end position="50"/>
    </location>
</feature>
<sequence>MLLLELPVELLDTIIEYTLPDGLESFALSCRTVYNIGEDHVRAHNLYKQRWTRFRYDNRCNTDHGFKLPMELLVAIYEDPLIASYIHIADFWQKDFDQEQIARRKKRVLGDDINLAAIGGLLGQSHYLRQAKQDPEQWLVDMRDEGEDGDEEPETYKGPNYSINMATILLLTLLPNLRELILPNEWQSLPYPYTSRPDEQLWSVLDVITREASLRPSSNASLSRLVTILPYARISYEDRNGLIEMSPFLPIKSVEHMHIANCVAVDDGYEGIPFTWRNTGRSSNLRIVELAGCCINSSGITELVKHTPHLTTLKYSHDVKWQACQYDWDAGNFVRAIEQHCGSTLQTLAVTIDKLRGMVVTGIVSMHGFRCLEFVELDIMVFAGPPPDSGKRQGVPGEDYKLDVSHVPRLTDILPRTIKQVKLFIPSDTGEADADIEFDTLASLFRQHATQQPLCQPDMVGLSIGFEHVYSWADEVRRVFDAHSDSRELVPLLDHWQANSTVSQGLTWVEEFRERYGVSSH</sequence>
<proteinExistence type="predicted"/>
<dbReference type="InterPro" id="IPR001810">
    <property type="entry name" value="F-box_dom"/>
</dbReference>
<evidence type="ECO:0000313" key="2">
    <source>
        <dbReference type="EMBL" id="KAK5698137.1"/>
    </source>
</evidence>
<evidence type="ECO:0000259" key="1">
    <source>
        <dbReference type="PROSITE" id="PS50181"/>
    </source>
</evidence>
<dbReference type="PROSITE" id="PS50181">
    <property type="entry name" value="FBOX"/>
    <property type="match status" value="1"/>
</dbReference>
<dbReference type="SUPFAM" id="SSF52047">
    <property type="entry name" value="RNI-like"/>
    <property type="match status" value="1"/>
</dbReference>
<dbReference type="Proteomes" id="UP001310594">
    <property type="component" value="Unassembled WGS sequence"/>
</dbReference>
<evidence type="ECO:0000313" key="3">
    <source>
        <dbReference type="Proteomes" id="UP001310594"/>
    </source>
</evidence>